<feature type="region of interest" description="Disordered" evidence="1">
    <location>
        <begin position="337"/>
        <end position="358"/>
    </location>
</feature>
<dbReference type="EMBL" id="WVUK01000054">
    <property type="protein sequence ID" value="KAF7494031.1"/>
    <property type="molecule type" value="Genomic_DNA"/>
</dbReference>
<dbReference type="Proteomes" id="UP000070412">
    <property type="component" value="Unassembled WGS sequence"/>
</dbReference>
<evidence type="ECO:0000313" key="3">
    <source>
        <dbReference type="EnsemblMetazoa" id="KAF7494031.1"/>
    </source>
</evidence>
<sequence length="613" mass="68359">MDENWESIEIFESFEDSFVSWGQQQTTTATKDSSAQIDCDANQNHLIQNAIESIECSHSFGIVDRSGQNETKSTMISTDLSSSMLINEEQIDNELDNHRKISKAKLHSTCVGNEESIADSAEIPMQIDSNICSDLDLSEIRPLNVNDPESITFKVSHSNDSGFLMLSSIDDKSSTVETVDSVINQQSSSSSDSNDPMNQAFFQSIHQQQRQESPEISTSINTEKRFEQEPPPANLIDWNAESILNEDNNETERKKSITTKGYIPVDSNHSTNQTINLLDMSLSKFQQINNFIEENIPSKTKSTKTYHNGQEINLLDLSIDQLPKIENDLIFETQAVSSMSEDSTADNSTNPQSIQTKSDDQLINANINEGNSNVSLNRKILNDQNSLIDLNNATCDSFETIEPPPLLSSTSSMKDEITLESNPLKKNLEFENFKIEPEINISPMRTNSAESDKENITTIAVEPINGIFEIKDDKESIRLDDESDTIKSAKKIDTKRSQLKPPTSLIEVQKICQQKINEKISSNIPSMRNSDKSDKSCKGSKILQASVTAKKPSIGSIGRDRNCLESGGRTQIPSLIPNRLRSKLPIISIDSNRVKSIGSNQSRIVKRKDPKNL</sequence>
<proteinExistence type="predicted"/>
<name>A0A834REA7_SARSC</name>
<organism evidence="2">
    <name type="scientific">Sarcoptes scabiei</name>
    <name type="common">Itch mite</name>
    <name type="synonym">Acarus scabiei</name>
    <dbReference type="NCBI Taxonomy" id="52283"/>
    <lineage>
        <taxon>Eukaryota</taxon>
        <taxon>Metazoa</taxon>
        <taxon>Ecdysozoa</taxon>
        <taxon>Arthropoda</taxon>
        <taxon>Chelicerata</taxon>
        <taxon>Arachnida</taxon>
        <taxon>Acari</taxon>
        <taxon>Acariformes</taxon>
        <taxon>Sarcoptiformes</taxon>
        <taxon>Astigmata</taxon>
        <taxon>Psoroptidia</taxon>
        <taxon>Sarcoptoidea</taxon>
        <taxon>Sarcoptidae</taxon>
        <taxon>Sarcoptinae</taxon>
        <taxon>Sarcoptes</taxon>
    </lineage>
</organism>
<reference evidence="3" key="3">
    <citation type="submission" date="2022-06" db="UniProtKB">
        <authorList>
            <consortium name="EnsemblMetazoa"/>
        </authorList>
    </citation>
    <scope>IDENTIFICATION</scope>
</reference>
<dbReference type="AlphaFoldDB" id="A0A834REA7"/>
<accession>A0A834REA7</accession>
<dbReference type="EnsemblMetazoa" id="SSS_8472s_mrna">
    <property type="protein sequence ID" value="KAF7494031.1"/>
    <property type="gene ID" value="SSS_8472"/>
</dbReference>
<evidence type="ECO:0000256" key="1">
    <source>
        <dbReference type="SAM" id="MobiDB-lite"/>
    </source>
</evidence>
<feature type="region of interest" description="Disordered" evidence="1">
    <location>
        <begin position="223"/>
        <end position="255"/>
    </location>
</feature>
<evidence type="ECO:0000313" key="2">
    <source>
        <dbReference type="EMBL" id="KAF7494031.1"/>
    </source>
</evidence>
<protein>
    <submittedName>
        <fullName evidence="2 3">Uncharacterized protein</fullName>
    </submittedName>
</protein>
<reference evidence="2" key="2">
    <citation type="submission" date="2020-01" db="EMBL/GenBank/DDBJ databases">
        <authorList>
            <person name="Korhonen P.K.K."/>
            <person name="Guangxu M.G."/>
            <person name="Wang T.W."/>
            <person name="Stroehlein A.J.S."/>
            <person name="Young N.D."/>
            <person name="Ang C.-S.A."/>
            <person name="Fernando D.W.F."/>
            <person name="Lu H.L."/>
            <person name="Taylor S.T."/>
            <person name="Ehtesham M.E.M."/>
            <person name="Najaraj S.H.N."/>
            <person name="Harsha G.H.G."/>
            <person name="Madugundu A.M."/>
            <person name="Renuse S.R."/>
            <person name="Holt D.H."/>
            <person name="Pandey A.P."/>
            <person name="Papenfuss A.P."/>
            <person name="Gasser R.B.G."/>
            <person name="Fischer K.F."/>
        </authorList>
    </citation>
    <scope>NUCLEOTIDE SEQUENCE</scope>
    <source>
        <strain evidence="2">SSS_KF_BRIS2020</strain>
    </source>
</reference>
<keyword evidence="4" id="KW-1185">Reference proteome</keyword>
<evidence type="ECO:0000313" key="4">
    <source>
        <dbReference type="Proteomes" id="UP000070412"/>
    </source>
</evidence>
<reference evidence="4" key="1">
    <citation type="journal article" date="2020" name="PLoS Negl. Trop. Dis.">
        <title>High-quality nuclear genome for Sarcoptes scabiei-A critical resource for a neglected parasite.</title>
        <authorList>
            <person name="Korhonen P.K."/>
            <person name="Gasser R.B."/>
            <person name="Ma G."/>
            <person name="Wang T."/>
            <person name="Stroehlein A.J."/>
            <person name="Young N.D."/>
            <person name="Ang C.S."/>
            <person name="Fernando D.D."/>
            <person name="Lu H.C."/>
            <person name="Taylor S."/>
            <person name="Reynolds S.L."/>
            <person name="Mofiz E."/>
            <person name="Najaraj S.H."/>
            <person name="Gowda H."/>
            <person name="Madugundu A."/>
            <person name="Renuse S."/>
            <person name="Holt D."/>
            <person name="Pandey A."/>
            <person name="Papenfuss A.T."/>
            <person name="Fischer K."/>
        </authorList>
    </citation>
    <scope>NUCLEOTIDE SEQUENCE [LARGE SCALE GENOMIC DNA]</scope>
</reference>
<gene>
    <name evidence="2" type="ORF">SSS_8472</name>
</gene>